<reference evidence="1" key="2">
    <citation type="journal article" date="2021" name="Genome Biol. Evol.">
        <title>Developing a high-quality reference genome for a parasitic bivalve with doubly uniparental inheritance (Bivalvia: Unionida).</title>
        <authorList>
            <person name="Smith C.H."/>
        </authorList>
    </citation>
    <scope>NUCLEOTIDE SEQUENCE</scope>
    <source>
        <strain evidence="1">CHS0354</strain>
        <tissue evidence="1">Mantle</tissue>
    </source>
</reference>
<dbReference type="Proteomes" id="UP001195483">
    <property type="component" value="Unassembled WGS sequence"/>
</dbReference>
<reference evidence="1" key="3">
    <citation type="submission" date="2023-05" db="EMBL/GenBank/DDBJ databases">
        <authorList>
            <person name="Smith C.H."/>
        </authorList>
    </citation>
    <scope>NUCLEOTIDE SEQUENCE</scope>
    <source>
        <strain evidence="1">CHS0354</strain>
        <tissue evidence="1">Mantle</tissue>
    </source>
</reference>
<protein>
    <submittedName>
        <fullName evidence="1">Uncharacterized protein</fullName>
    </submittedName>
</protein>
<reference evidence="1" key="1">
    <citation type="journal article" date="2021" name="Genome Biol. Evol.">
        <title>A High-Quality Reference Genome for a Parasitic Bivalve with Doubly Uniparental Inheritance (Bivalvia: Unionida).</title>
        <authorList>
            <person name="Smith C.H."/>
        </authorList>
    </citation>
    <scope>NUCLEOTIDE SEQUENCE</scope>
    <source>
        <strain evidence="1">CHS0354</strain>
    </source>
</reference>
<dbReference type="EMBL" id="JAEAOA010000257">
    <property type="protein sequence ID" value="KAK3577056.1"/>
    <property type="molecule type" value="Genomic_DNA"/>
</dbReference>
<evidence type="ECO:0000313" key="1">
    <source>
        <dbReference type="EMBL" id="KAK3577056.1"/>
    </source>
</evidence>
<gene>
    <name evidence="1" type="ORF">CHS0354_003141</name>
</gene>
<keyword evidence="2" id="KW-1185">Reference proteome</keyword>
<organism evidence="1 2">
    <name type="scientific">Potamilus streckersoni</name>
    <dbReference type="NCBI Taxonomy" id="2493646"/>
    <lineage>
        <taxon>Eukaryota</taxon>
        <taxon>Metazoa</taxon>
        <taxon>Spiralia</taxon>
        <taxon>Lophotrochozoa</taxon>
        <taxon>Mollusca</taxon>
        <taxon>Bivalvia</taxon>
        <taxon>Autobranchia</taxon>
        <taxon>Heteroconchia</taxon>
        <taxon>Palaeoheterodonta</taxon>
        <taxon>Unionida</taxon>
        <taxon>Unionoidea</taxon>
        <taxon>Unionidae</taxon>
        <taxon>Ambleminae</taxon>
        <taxon>Lampsilini</taxon>
        <taxon>Potamilus</taxon>
    </lineage>
</organism>
<comment type="caution">
    <text evidence="1">The sequence shown here is derived from an EMBL/GenBank/DDBJ whole genome shotgun (WGS) entry which is preliminary data.</text>
</comment>
<accession>A0AAE0RPC5</accession>
<sequence length="106" mass="12441">MERRIRGVREILNHVQNFILRNELNRRLGKIYFICELLRESPGGGYKALTGKRTAYPRTRTKVLEIQNEILSQRRRAKIKKLPKIDLQSAEIIPMRSLTSQQPQKA</sequence>
<name>A0AAE0RPC5_9BIVA</name>
<dbReference type="AlphaFoldDB" id="A0AAE0RPC5"/>
<evidence type="ECO:0000313" key="2">
    <source>
        <dbReference type="Proteomes" id="UP001195483"/>
    </source>
</evidence>
<proteinExistence type="predicted"/>